<protein>
    <submittedName>
        <fullName evidence="1">Uncharacterized protein</fullName>
    </submittedName>
</protein>
<dbReference type="EMBL" id="AMZH03010036">
    <property type="protein sequence ID" value="RRT55549.1"/>
    <property type="molecule type" value="Genomic_DNA"/>
</dbReference>
<dbReference type="Proteomes" id="UP000287651">
    <property type="component" value="Unassembled WGS sequence"/>
</dbReference>
<evidence type="ECO:0000313" key="1">
    <source>
        <dbReference type="EMBL" id="RRT55549.1"/>
    </source>
</evidence>
<accession>A0A426YV05</accession>
<gene>
    <name evidence="1" type="ORF">B296_00028353</name>
</gene>
<evidence type="ECO:0000313" key="2">
    <source>
        <dbReference type="Proteomes" id="UP000287651"/>
    </source>
</evidence>
<name>A0A426YV05_ENSVE</name>
<organism evidence="1 2">
    <name type="scientific">Ensete ventricosum</name>
    <name type="common">Abyssinian banana</name>
    <name type="synonym">Musa ensete</name>
    <dbReference type="NCBI Taxonomy" id="4639"/>
    <lineage>
        <taxon>Eukaryota</taxon>
        <taxon>Viridiplantae</taxon>
        <taxon>Streptophyta</taxon>
        <taxon>Embryophyta</taxon>
        <taxon>Tracheophyta</taxon>
        <taxon>Spermatophyta</taxon>
        <taxon>Magnoliopsida</taxon>
        <taxon>Liliopsida</taxon>
        <taxon>Zingiberales</taxon>
        <taxon>Musaceae</taxon>
        <taxon>Ensete</taxon>
    </lineage>
</organism>
<reference evidence="1 2" key="1">
    <citation type="journal article" date="2014" name="Agronomy (Basel)">
        <title>A Draft Genome Sequence for Ensete ventricosum, the Drought-Tolerant Tree Against Hunger.</title>
        <authorList>
            <person name="Harrison J."/>
            <person name="Moore K.A."/>
            <person name="Paszkiewicz K."/>
            <person name="Jones T."/>
            <person name="Grant M."/>
            <person name="Ambacheew D."/>
            <person name="Muzemil S."/>
            <person name="Studholme D.J."/>
        </authorList>
    </citation>
    <scope>NUCLEOTIDE SEQUENCE [LARGE SCALE GENOMIC DNA]</scope>
</reference>
<sequence>MRDRRKNPLAVLGNETPTCERSSLRRRMISAMRVRPGREAIDGMEEPFLEINQTTRRILGRGIEELVPLDGGRERDGCQA</sequence>
<comment type="caution">
    <text evidence="1">The sequence shown here is derived from an EMBL/GenBank/DDBJ whole genome shotgun (WGS) entry which is preliminary data.</text>
</comment>
<proteinExistence type="predicted"/>
<dbReference type="AlphaFoldDB" id="A0A426YV05"/>